<dbReference type="Pfam" id="PF00561">
    <property type="entry name" value="Abhydrolase_1"/>
    <property type="match status" value="1"/>
</dbReference>
<dbReference type="InterPro" id="IPR029058">
    <property type="entry name" value="AB_hydrolase_fold"/>
</dbReference>
<dbReference type="InterPro" id="IPR000073">
    <property type="entry name" value="AB_hydrolase_1"/>
</dbReference>
<dbReference type="EMBL" id="CP020100">
    <property type="protein sequence ID" value="AQZ95022.1"/>
    <property type="molecule type" value="Genomic_DNA"/>
</dbReference>
<gene>
    <name evidence="2" type="ORF">BVH74_09780</name>
</gene>
<reference evidence="2 3" key="1">
    <citation type="submission" date="2017-03" db="EMBL/GenBank/DDBJ databases">
        <title>Complete genome sequence of the novel DNRA strain Pseudomonas sp. S-6-2 isolated from Chinese polluted river sediment. Journal of Biotechnology.</title>
        <authorList>
            <person name="Li J."/>
            <person name="Xiang F."/>
            <person name="Wang L."/>
            <person name="Xi L."/>
            <person name="Liu J."/>
        </authorList>
    </citation>
    <scope>NUCLEOTIDE SEQUENCE [LARGE SCALE GENOMIC DNA]</scope>
    <source>
        <strain evidence="2 3">S-6-2</strain>
    </source>
</reference>
<sequence length="257" mass="27922">MLNIATQGDGPALVWAHGLFGSMTLESACGWFHPAADGQLRRIRYDARGHGQSCAADTPEVCQWTQLATEMLRVAEQTCSSEPFALGGQSMGCATALHAALQQPQRVSHLVLALPPTAWDSRPHQVLRYQKMIELLRRQGVAGLVKASRRFPPLPTWLRNSRSELAGLMLDELAGFTQNNLINILQGAAASDLPSPAALQQLSIPALILAWGDDDIHPLSTAQGLARWLPNNELIIANSNADLQQWPALIDAFITGR</sequence>
<dbReference type="Gene3D" id="3.40.50.1820">
    <property type="entry name" value="alpha/beta hydrolase"/>
    <property type="match status" value="1"/>
</dbReference>
<dbReference type="AlphaFoldDB" id="A0A1V0B513"/>
<dbReference type="SUPFAM" id="SSF53474">
    <property type="entry name" value="alpha/beta-Hydrolases"/>
    <property type="match status" value="1"/>
</dbReference>
<dbReference type="PANTHER" id="PTHR43433:SF5">
    <property type="entry name" value="AB HYDROLASE-1 DOMAIN-CONTAINING PROTEIN"/>
    <property type="match status" value="1"/>
</dbReference>
<evidence type="ECO:0000313" key="2">
    <source>
        <dbReference type="EMBL" id="AQZ95022.1"/>
    </source>
</evidence>
<dbReference type="PANTHER" id="PTHR43433">
    <property type="entry name" value="HYDROLASE, ALPHA/BETA FOLD FAMILY PROTEIN"/>
    <property type="match status" value="1"/>
</dbReference>
<evidence type="ECO:0000313" key="3">
    <source>
        <dbReference type="Proteomes" id="UP000243488"/>
    </source>
</evidence>
<dbReference type="PRINTS" id="PR00111">
    <property type="entry name" value="ABHYDROLASE"/>
</dbReference>
<organism evidence="2 3">
    <name type="scientific">Halopseudomonas phragmitis</name>
    <dbReference type="NCBI Taxonomy" id="1931241"/>
    <lineage>
        <taxon>Bacteria</taxon>
        <taxon>Pseudomonadati</taxon>
        <taxon>Pseudomonadota</taxon>
        <taxon>Gammaproteobacteria</taxon>
        <taxon>Pseudomonadales</taxon>
        <taxon>Pseudomonadaceae</taxon>
        <taxon>Halopseudomonas</taxon>
    </lineage>
</organism>
<dbReference type="STRING" id="1931241.BVH74_09780"/>
<dbReference type="InterPro" id="IPR050471">
    <property type="entry name" value="AB_hydrolase"/>
</dbReference>
<keyword evidence="3" id="KW-1185">Reference proteome</keyword>
<name>A0A1V0B513_9GAMM</name>
<proteinExistence type="predicted"/>
<protein>
    <recommendedName>
        <fullName evidence="1">AB hydrolase-1 domain-containing protein</fullName>
    </recommendedName>
</protein>
<dbReference type="KEGG" id="ppha:BVH74_09780"/>
<feature type="domain" description="AB hydrolase-1" evidence="1">
    <location>
        <begin position="11"/>
        <end position="240"/>
    </location>
</feature>
<dbReference type="Proteomes" id="UP000243488">
    <property type="component" value="Chromosome"/>
</dbReference>
<evidence type="ECO:0000259" key="1">
    <source>
        <dbReference type="Pfam" id="PF00561"/>
    </source>
</evidence>
<accession>A0A1V0B513</accession>
<dbReference type="RefSeq" id="WP_080049891.1">
    <property type="nucleotide sequence ID" value="NZ_CP020100.1"/>
</dbReference>